<reference evidence="2" key="1">
    <citation type="submission" date="2025-08" db="UniProtKB">
        <authorList>
            <consortium name="RefSeq"/>
        </authorList>
    </citation>
    <scope>IDENTIFICATION</scope>
</reference>
<dbReference type="Proteomes" id="UP001732720">
    <property type="component" value="Chromosome 8"/>
</dbReference>
<sequence length="236" mass="26060">MAWRVPLSTLLLPLLLSGSWADSKAQKFQKVAGQTLSVRCQYSPKSVTYQRKSWCRETSVSLCTMLVTSPTPWTLVQASRFSIWDNPSAGFFIVTMENLKEEDSGHYWCAMYHTSSNSVFKSVKLYLSVSSASASTWTTWSPRNLISSQPQSPVPQTGEASRAPPAKLQNSTLLSGPAASTALVPVLSGLLVIKSLGLSALFLWTLRIHAYYTDRTLSAYLSLGPRPKCTYLSHRT</sequence>
<keyword evidence="2" id="KW-0675">Receptor</keyword>
<dbReference type="RefSeq" id="XP_073938329.1">
    <property type="nucleotide sequence ID" value="XM_074082228.1"/>
</dbReference>
<organism evidence="1 2">
    <name type="scientific">Castor canadensis</name>
    <name type="common">American beaver</name>
    <dbReference type="NCBI Taxonomy" id="51338"/>
    <lineage>
        <taxon>Eukaryota</taxon>
        <taxon>Metazoa</taxon>
        <taxon>Chordata</taxon>
        <taxon>Craniata</taxon>
        <taxon>Vertebrata</taxon>
        <taxon>Euteleostomi</taxon>
        <taxon>Mammalia</taxon>
        <taxon>Eutheria</taxon>
        <taxon>Euarchontoglires</taxon>
        <taxon>Glires</taxon>
        <taxon>Rodentia</taxon>
        <taxon>Castorimorpha</taxon>
        <taxon>Castoridae</taxon>
        <taxon>Castor</taxon>
    </lineage>
</organism>
<accession>A0AC58N9J2</accession>
<keyword evidence="1" id="KW-1185">Reference proteome</keyword>
<proteinExistence type="predicted"/>
<protein>
    <submittedName>
        <fullName evidence="2">Natural cytotoxicity triggering receptor 2</fullName>
    </submittedName>
</protein>
<gene>
    <name evidence="2" type="primary">Ncr2</name>
</gene>
<evidence type="ECO:0000313" key="2">
    <source>
        <dbReference type="RefSeq" id="XP_073938329.1"/>
    </source>
</evidence>
<evidence type="ECO:0000313" key="1">
    <source>
        <dbReference type="Proteomes" id="UP001732720"/>
    </source>
</evidence>
<name>A0AC58N9J2_CASCN</name>